<protein>
    <recommendedName>
        <fullName evidence="2">Fimbrial assembly protein FimA</fullName>
    </recommendedName>
</protein>
<evidence type="ECO:0008006" key="2">
    <source>
        <dbReference type="Google" id="ProtNLM"/>
    </source>
</evidence>
<sequence length="224" mass="23899">MTFSIVGYCKRTGMQGVAITTSSICVGSRCPWVRSGVGAVTSQNVTDPAIGNEVLDLLADGISVADAVKRVMDDRPHAAYRQVAAVDREGHTAHFTGSNILGVNKVAEGQCCVAAGNLLSIPDVPKVMVKQFEVGGEHHLAERLLLALEAGIDAGGEVGPTHSAALLVAHENLWPLVDLRVDWSEQPVIDLRVCWDEYKPQMMDYLARALDPESAPAYGVPGDL</sequence>
<dbReference type="InterPro" id="IPR010430">
    <property type="entry name" value="DUF1028"/>
</dbReference>
<gene>
    <name evidence="1" type="ORF">METZ01_LOCUS43206</name>
</gene>
<name>A0A381REZ1_9ZZZZ</name>
<accession>A0A381REZ1</accession>
<reference evidence="1" key="1">
    <citation type="submission" date="2018-05" db="EMBL/GenBank/DDBJ databases">
        <authorList>
            <person name="Lanie J.A."/>
            <person name="Ng W.-L."/>
            <person name="Kazmierczak K.M."/>
            <person name="Andrzejewski T.M."/>
            <person name="Davidsen T.M."/>
            <person name="Wayne K.J."/>
            <person name="Tettelin H."/>
            <person name="Glass J.I."/>
            <person name="Rusch D."/>
            <person name="Podicherti R."/>
            <person name="Tsui H.-C.T."/>
            <person name="Winkler M.E."/>
        </authorList>
    </citation>
    <scope>NUCLEOTIDE SEQUENCE</scope>
</reference>
<evidence type="ECO:0000313" key="1">
    <source>
        <dbReference type="EMBL" id="SUZ90352.1"/>
    </source>
</evidence>
<organism evidence="1">
    <name type="scientific">marine metagenome</name>
    <dbReference type="NCBI Taxonomy" id="408172"/>
    <lineage>
        <taxon>unclassified sequences</taxon>
        <taxon>metagenomes</taxon>
        <taxon>ecological metagenomes</taxon>
    </lineage>
</organism>
<dbReference type="Gene3D" id="3.60.20.10">
    <property type="entry name" value="Glutamine Phosphoribosylpyrophosphate, subunit 1, domain 1"/>
    <property type="match status" value="1"/>
</dbReference>
<dbReference type="AlphaFoldDB" id="A0A381REZ1"/>
<dbReference type="InterPro" id="IPR029055">
    <property type="entry name" value="Ntn_hydrolases_N"/>
</dbReference>
<dbReference type="SUPFAM" id="SSF56235">
    <property type="entry name" value="N-terminal nucleophile aminohydrolases (Ntn hydrolases)"/>
    <property type="match status" value="1"/>
</dbReference>
<dbReference type="PANTHER" id="PTHR39328">
    <property type="entry name" value="BLL2871 PROTEIN"/>
    <property type="match status" value="1"/>
</dbReference>
<proteinExistence type="predicted"/>
<dbReference type="PANTHER" id="PTHR39328:SF1">
    <property type="entry name" value="BLL2871 PROTEIN"/>
    <property type="match status" value="1"/>
</dbReference>
<dbReference type="EMBL" id="UINC01001887">
    <property type="protein sequence ID" value="SUZ90352.1"/>
    <property type="molecule type" value="Genomic_DNA"/>
</dbReference>
<dbReference type="Pfam" id="PF06267">
    <property type="entry name" value="DUF1028"/>
    <property type="match status" value="1"/>
</dbReference>